<dbReference type="AlphaFoldDB" id="A0A4V2SLL8"/>
<dbReference type="SUPFAM" id="SSF52266">
    <property type="entry name" value="SGNH hydrolase"/>
    <property type="match status" value="2"/>
</dbReference>
<dbReference type="GO" id="GO:0016788">
    <property type="term" value="F:hydrolase activity, acting on ester bonds"/>
    <property type="evidence" value="ECO:0007669"/>
    <property type="project" value="UniProtKB-ARBA"/>
</dbReference>
<evidence type="ECO:0000313" key="1">
    <source>
        <dbReference type="EMBL" id="TCP23926.1"/>
    </source>
</evidence>
<protein>
    <recommendedName>
        <fullName evidence="3">GDSL-like lipase/acylhydrolase family protein</fullName>
    </recommendedName>
</protein>
<dbReference type="Gene3D" id="3.40.50.1110">
    <property type="entry name" value="SGNH hydrolase"/>
    <property type="match status" value="1"/>
</dbReference>
<dbReference type="EMBL" id="SLXM01000007">
    <property type="protein sequence ID" value="TCP23926.1"/>
    <property type="molecule type" value="Genomic_DNA"/>
</dbReference>
<keyword evidence="2" id="KW-1185">Reference proteome</keyword>
<evidence type="ECO:0000313" key="2">
    <source>
        <dbReference type="Proteomes" id="UP000294564"/>
    </source>
</evidence>
<reference evidence="1 2" key="1">
    <citation type="submission" date="2019-03" db="EMBL/GenBank/DDBJ databases">
        <title>Genomic Encyclopedia of Type Strains, Phase IV (KMG-IV): sequencing the most valuable type-strain genomes for metagenomic binning, comparative biology and taxonomic classification.</title>
        <authorList>
            <person name="Goeker M."/>
        </authorList>
    </citation>
    <scope>NUCLEOTIDE SEQUENCE [LARGE SCALE GENOMIC DNA]</scope>
    <source>
        <strain evidence="1 2">DSM 14836</strain>
    </source>
</reference>
<evidence type="ECO:0008006" key="3">
    <source>
        <dbReference type="Google" id="ProtNLM"/>
    </source>
</evidence>
<organism evidence="1 2">
    <name type="scientific">Tenacibaculum skagerrakense</name>
    <dbReference type="NCBI Taxonomy" id="186571"/>
    <lineage>
        <taxon>Bacteria</taxon>
        <taxon>Pseudomonadati</taxon>
        <taxon>Bacteroidota</taxon>
        <taxon>Flavobacteriia</taxon>
        <taxon>Flavobacteriales</taxon>
        <taxon>Flavobacteriaceae</taxon>
        <taxon>Tenacibaculum</taxon>
    </lineage>
</organism>
<gene>
    <name evidence="1" type="ORF">EV195_10791</name>
</gene>
<dbReference type="RefSeq" id="WP_132795200.1">
    <property type="nucleotide sequence ID" value="NZ_SLXM01000007.1"/>
</dbReference>
<dbReference type="Proteomes" id="UP000294564">
    <property type="component" value="Unassembled WGS sequence"/>
</dbReference>
<dbReference type="InterPro" id="IPR036514">
    <property type="entry name" value="SGNH_hydro_sf"/>
</dbReference>
<proteinExistence type="predicted"/>
<comment type="caution">
    <text evidence="1">The sequence shown here is derived from an EMBL/GenBank/DDBJ whole genome shotgun (WGS) entry which is preliminary data.</text>
</comment>
<accession>A0A4V2SLL8</accession>
<dbReference type="PROSITE" id="PS51257">
    <property type="entry name" value="PROKAR_LIPOPROTEIN"/>
    <property type="match status" value="1"/>
</dbReference>
<name>A0A4V2SLL8_9FLAO</name>
<dbReference type="OrthoDB" id="9764164at2"/>
<sequence length="552" mass="57160">MKFKYSWLPIALLSLTACDINNELEAIPEVETPVVQVDATGLDLSNYVAVGASFSAGFTDNALFIAAQENSFPNIISKKFQLAGGGDFVQPLMNDNIGGLLFGGNMIQGPRLFFNGSGPASLSTLGAVPTTEVTTKLPSTNNNYGVPGAKSYHFVFGGYGSVNAVPLGQANPYFARFSSSETASILGDAMANQPTFFTLSEIGGNDVLGYALGGGAGVDQTGNPNANSYGSADITDPGLFKQIFDTMVATLTSNGAKGVVGNIPYITSLAHFTTVPYNPLDPTTNSDLAGQIPLLNSVYGAINQIYAGAGQPERSIVFSADGPNAMVIYDEDATDLSAAITATLGASPTFVPFVQSLGLPAAAAPLVAQLLGQQYGKARSATENDLFVLTSSSIIGTVDTTAAANLVAQSGGLLPATLAGQFSAQGITLPLADKWVLTPQEQNNIKVATDAYNVTIKAAADANGLGFVDFNAILQEAATSGLNFGDFTMTTNLVTGGLVSLDGVHLTARGYGLMANEFLKATDVTYGSNFTLATDGLANPNDLPTNYSPMLW</sequence>